<name>A0ACB8YQ86_9ASTR</name>
<proteinExistence type="predicted"/>
<gene>
    <name evidence="1" type="ORF">L1987_80790</name>
</gene>
<evidence type="ECO:0000313" key="1">
    <source>
        <dbReference type="EMBL" id="KAI3687099.1"/>
    </source>
</evidence>
<comment type="caution">
    <text evidence="1">The sequence shown here is derived from an EMBL/GenBank/DDBJ whole genome shotgun (WGS) entry which is preliminary data.</text>
</comment>
<evidence type="ECO:0000313" key="2">
    <source>
        <dbReference type="Proteomes" id="UP001056120"/>
    </source>
</evidence>
<accession>A0ACB8YQ86</accession>
<dbReference type="EMBL" id="CM042044">
    <property type="protein sequence ID" value="KAI3687099.1"/>
    <property type="molecule type" value="Genomic_DNA"/>
</dbReference>
<sequence>MKEADGNTGYTPEESGGRKGPKKQQKVIKDKLFDDEEEDTIVKNDENGGRKRPKRQRKVIKDKLCDDAEEDAVMENDETGGRKRSKRQRKVIQEKLYDDAEEDDVVENDGTGEKINRKRKRGVGKKKGLSKTPNAPKAIAKRIKRDKEDDGMLFKIDFLAQFMSLVVEIQKHGKCKIDFIRCFTDETKLEDIDSCSYILNSMKTCKNGWNRCNVKSKFTGALMILVLLYVDRIVCKSMNVERKMGPLKFWTMERLRERENFEKDDGGFGSGELRDVYVSLKGDESEAKDDSIETVVEVKDDDGKNRHDLTDHLSIIDDELECILKHKIAIKKALCDAHIAFQEDDCVKSRITRYTSIFKEVIEIEKYVTQDNWT</sequence>
<organism evidence="1 2">
    <name type="scientific">Smallanthus sonchifolius</name>
    <dbReference type="NCBI Taxonomy" id="185202"/>
    <lineage>
        <taxon>Eukaryota</taxon>
        <taxon>Viridiplantae</taxon>
        <taxon>Streptophyta</taxon>
        <taxon>Embryophyta</taxon>
        <taxon>Tracheophyta</taxon>
        <taxon>Spermatophyta</taxon>
        <taxon>Magnoliopsida</taxon>
        <taxon>eudicotyledons</taxon>
        <taxon>Gunneridae</taxon>
        <taxon>Pentapetalae</taxon>
        <taxon>asterids</taxon>
        <taxon>campanulids</taxon>
        <taxon>Asterales</taxon>
        <taxon>Asteraceae</taxon>
        <taxon>Asteroideae</taxon>
        <taxon>Heliantheae alliance</taxon>
        <taxon>Millerieae</taxon>
        <taxon>Smallanthus</taxon>
    </lineage>
</organism>
<dbReference type="Proteomes" id="UP001056120">
    <property type="component" value="Linkage Group LG27"/>
</dbReference>
<reference evidence="2" key="1">
    <citation type="journal article" date="2022" name="Mol. Ecol. Resour.">
        <title>The genomes of chicory, endive, great burdock and yacon provide insights into Asteraceae palaeo-polyploidization history and plant inulin production.</title>
        <authorList>
            <person name="Fan W."/>
            <person name="Wang S."/>
            <person name="Wang H."/>
            <person name="Wang A."/>
            <person name="Jiang F."/>
            <person name="Liu H."/>
            <person name="Zhao H."/>
            <person name="Xu D."/>
            <person name="Zhang Y."/>
        </authorList>
    </citation>
    <scope>NUCLEOTIDE SEQUENCE [LARGE SCALE GENOMIC DNA]</scope>
    <source>
        <strain evidence="2">cv. Yunnan</strain>
    </source>
</reference>
<protein>
    <submittedName>
        <fullName evidence="1">Uncharacterized protein</fullName>
    </submittedName>
</protein>
<reference evidence="1 2" key="2">
    <citation type="journal article" date="2022" name="Mol. Ecol. Resour.">
        <title>The genomes of chicory, endive, great burdock and yacon provide insights into Asteraceae paleo-polyploidization history and plant inulin production.</title>
        <authorList>
            <person name="Fan W."/>
            <person name="Wang S."/>
            <person name="Wang H."/>
            <person name="Wang A."/>
            <person name="Jiang F."/>
            <person name="Liu H."/>
            <person name="Zhao H."/>
            <person name="Xu D."/>
            <person name="Zhang Y."/>
        </authorList>
    </citation>
    <scope>NUCLEOTIDE SEQUENCE [LARGE SCALE GENOMIC DNA]</scope>
    <source>
        <strain evidence="2">cv. Yunnan</strain>
        <tissue evidence="1">Leaves</tissue>
    </source>
</reference>
<keyword evidence="2" id="KW-1185">Reference proteome</keyword>